<comment type="caution">
    <text evidence="2">The sequence shown here is derived from an EMBL/GenBank/DDBJ whole genome shotgun (WGS) entry which is preliminary data.</text>
</comment>
<gene>
    <name evidence="2" type="ORF">HH308_13260</name>
</gene>
<dbReference type="SUPFAM" id="SSF160904">
    <property type="entry name" value="Jann2411-like"/>
    <property type="match status" value="1"/>
</dbReference>
<name>A0A848KUH6_9ACTN</name>
<dbReference type="Pfam" id="PF11706">
    <property type="entry name" value="zf-CGNR"/>
    <property type="match status" value="1"/>
</dbReference>
<dbReference type="AlphaFoldDB" id="A0A848KUH6"/>
<dbReference type="InterPro" id="IPR021005">
    <property type="entry name" value="Znf_CGNR"/>
</dbReference>
<dbReference type="Gene3D" id="1.10.3300.10">
    <property type="entry name" value="Jann2411-like domain"/>
    <property type="match status" value="1"/>
</dbReference>
<accession>A0A848KUH6</accession>
<dbReference type="EMBL" id="JABBNB010000012">
    <property type="protein sequence ID" value="NMO02180.1"/>
    <property type="molecule type" value="Genomic_DNA"/>
</dbReference>
<dbReference type="Pfam" id="PF07336">
    <property type="entry name" value="ABATE"/>
    <property type="match status" value="1"/>
</dbReference>
<feature type="domain" description="Zinc finger CGNR" evidence="1">
    <location>
        <begin position="136"/>
        <end position="178"/>
    </location>
</feature>
<evidence type="ECO:0000313" key="3">
    <source>
        <dbReference type="Proteomes" id="UP000550729"/>
    </source>
</evidence>
<dbReference type="InterPro" id="IPR010852">
    <property type="entry name" value="ABATE"/>
</dbReference>
<dbReference type="RefSeq" id="WP_170194687.1">
    <property type="nucleotide sequence ID" value="NZ_JABBNB010000012.1"/>
</dbReference>
<dbReference type="PANTHER" id="PTHR35525:SF3">
    <property type="entry name" value="BLL6575 PROTEIN"/>
    <property type="match status" value="1"/>
</dbReference>
<evidence type="ECO:0000259" key="1">
    <source>
        <dbReference type="Pfam" id="PF11706"/>
    </source>
</evidence>
<reference evidence="2 3" key="1">
    <citation type="submission" date="2020-04" db="EMBL/GenBank/DDBJ databases">
        <title>Gordonia sp. nov. TBRC 11910.</title>
        <authorList>
            <person name="Suriyachadkun C."/>
        </authorList>
    </citation>
    <scope>NUCLEOTIDE SEQUENCE [LARGE SCALE GENOMIC DNA]</scope>
    <source>
        <strain evidence="2 3">TBRC 11910</strain>
    </source>
</reference>
<evidence type="ECO:0000313" key="2">
    <source>
        <dbReference type="EMBL" id="NMO02180.1"/>
    </source>
</evidence>
<sequence length="183" mass="20046">MFNADDTVQSLESAVAFVNGADVDAEDDPLESVDALAEHYERFGYTGRRDGTLAELDAVRALRPRLRELLTSSRDDAALIVNAILAEVNAVPQLARHGTVDWHLHALSTDAPLADRILGETALAMMDFIRADEVSRLRVCAADDCDGLVLDLSRNRSKRFCSTRCTNRVAVAAYRARQAASDE</sequence>
<dbReference type="PANTHER" id="PTHR35525">
    <property type="entry name" value="BLL6575 PROTEIN"/>
    <property type="match status" value="1"/>
</dbReference>
<dbReference type="Proteomes" id="UP000550729">
    <property type="component" value="Unassembled WGS sequence"/>
</dbReference>
<dbReference type="InterPro" id="IPR023286">
    <property type="entry name" value="ABATE_dom_sf"/>
</dbReference>
<proteinExistence type="predicted"/>
<keyword evidence="3" id="KW-1185">Reference proteome</keyword>
<protein>
    <submittedName>
        <fullName evidence="2">CGNR zinc finger domain-containing protein</fullName>
    </submittedName>
</protein>
<organism evidence="2 3">
    <name type="scientific">Gordonia asplenii</name>
    <dbReference type="NCBI Taxonomy" id="2725283"/>
    <lineage>
        <taxon>Bacteria</taxon>
        <taxon>Bacillati</taxon>
        <taxon>Actinomycetota</taxon>
        <taxon>Actinomycetes</taxon>
        <taxon>Mycobacteriales</taxon>
        <taxon>Gordoniaceae</taxon>
        <taxon>Gordonia</taxon>
    </lineage>
</organism>